<dbReference type="EMBL" id="BQNB010021433">
    <property type="protein sequence ID" value="GJU06343.1"/>
    <property type="molecule type" value="Genomic_DNA"/>
</dbReference>
<accession>A0ABQ5J411</accession>
<dbReference type="Proteomes" id="UP001151760">
    <property type="component" value="Unassembled WGS sequence"/>
</dbReference>
<evidence type="ECO:0000313" key="3">
    <source>
        <dbReference type="Proteomes" id="UP001151760"/>
    </source>
</evidence>
<reference evidence="2" key="2">
    <citation type="submission" date="2022-01" db="EMBL/GenBank/DDBJ databases">
        <authorList>
            <person name="Yamashiro T."/>
            <person name="Shiraishi A."/>
            <person name="Satake H."/>
            <person name="Nakayama K."/>
        </authorList>
    </citation>
    <scope>NUCLEOTIDE SEQUENCE</scope>
</reference>
<feature type="region of interest" description="Disordered" evidence="1">
    <location>
        <begin position="129"/>
        <end position="183"/>
    </location>
</feature>
<evidence type="ECO:0008006" key="4">
    <source>
        <dbReference type="Google" id="ProtNLM"/>
    </source>
</evidence>
<sequence length="747" mass="83849">MIQSDDAPQQIAWTTEEEIALAKGWVAISENSKYGNATTRKTANRNGQFSLQNSPNSLLSGVSNDISNVLMDPPDDVNMPDLGAENDDELGDEIGETVDNGDVVQIGKEEEFIIAEIGDEIVADIDKGDGVRKKRMSRPRGNGISIRENKDPSCGSDSDSDSQTDQENQMYMSGDSESEESLKSFDYLSEGEAEVIELRKRMTQFRSGGAEGEEEVEGSDNDQNDSFDDEGFITPKRMFDIGISDTVKEHEQDMNALMRRIKGKGCELKDPFTMVDKTMKYPIYDEATHWKLKKPKLGEKFVNVDQFKECECLRTNADGNLGISCGMRRSLQKIDYIAKCGLIEKNCEKMGMSVCPWRCYGKMLKGVNSFQAISLKDEHTCIRNYNYGTLINYKWLGKHFGDKIRANPHIRLLDIADLDHYGLLRFYAKEIADLNVGSIVKVGVTVNPDEKTYFDRFYVCLKGLKEGWKLGCRKIIALDGYDLDLPTGCGLTLISDQHKGLIEAVKEVMPYAKHRQFSECFNAVLVSVRHKPIITMLESMRVFLMERMHTMRLIMEKWTGEVCPKIQSILEHTKDQQRFWHVIPVGESKFEVRKVYDAFTVDEINLGRNWNTNKRGGKSGGTCFVKMRGGKSSRGRLVPTERLGRIGGWLGLDAATSDLIDPTEDRQPFQRSQVATNFNIMDAGTQQSQIDGVQARLKSNAGISHGLKKTLGVKLTRGKHSRSAFIGSTSSSPRVARQTIIEPATQE</sequence>
<protein>
    <recommendedName>
        <fullName evidence="4">Transposase</fullName>
    </recommendedName>
</protein>
<feature type="region of interest" description="Disordered" evidence="1">
    <location>
        <begin position="723"/>
        <end position="747"/>
    </location>
</feature>
<feature type="compositionally biased region" description="Acidic residues" evidence="1">
    <location>
        <begin position="211"/>
        <end position="230"/>
    </location>
</feature>
<dbReference type="PANTHER" id="PTHR31973:SF189">
    <property type="entry name" value="TRANSPOSASE, MUDR, PLANT, MULE TRANSPOSASE DOMAIN PROTEIN-RELATED"/>
    <property type="match status" value="1"/>
</dbReference>
<comment type="caution">
    <text evidence="2">The sequence shown here is derived from an EMBL/GenBank/DDBJ whole genome shotgun (WGS) entry which is preliminary data.</text>
</comment>
<keyword evidence="3" id="KW-1185">Reference proteome</keyword>
<evidence type="ECO:0000313" key="2">
    <source>
        <dbReference type="EMBL" id="GJU06343.1"/>
    </source>
</evidence>
<feature type="region of interest" description="Disordered" evidence="1">
    <location>
        <begin position="37"/>
        <end position="56"/>
    </location>
</feature>
<reference evidence="2" key="1">
    <citation type="journal article" date="2022" name="Int. J. Mol. Sci.">
        <title>Draft Genome of Tanacetum Coccineum: Genomic Comparison of Closely Related Tanacetum-Family Plants.</title>
        <authorList>
            <person name="Yamashiro T."/>
            <person name="Shiraishi A."/>
            <person name="Nakayama K."/>
            <person name="Satake H."/>
        </authorList>
    </citation>
    <scope>NUCLEOTIDE SEQUENCE</scope>
</reference>
<evidence type="ECO:0000256" key="1">
    <source>
        <dbReference type="SAM" id="MobiDB-lite"/>
    </source>
</evidence>
<name>A0ABQ5J411_9ASTR</name>
<proteinExistence type="predicted"/>
<organism evidence="2 3">
    <name type="scientific">Tanacetum coccineum</name>
    <dbReference type="NCBI Taxonomy" id="301880"/>
    <lineage>
        <taxon>Eukaryota</taxon>
        <taxon>Viridiplantae</taxon>
        <taxon>Streptophyta</taxon>
        <taxon>Embryophyta</taxon>
        <taxon>Tracheophyta</taxon>
        <taxon>Spermatophyta</taxon>
        <taxon>Magnoliopsida</taxon>
        <taxon>eudicotyledons</taxon>
        <taxon>Gunneridae</taxon>
        <taxon>Pentapetalae</taxon>
        <taxon>asterids</taxon>
        <taxon>campanulids</taxon>
        <taxon>Asterales</taxon>
        <taxon>Asteraceae</taxon>
        <taxon>Asteroideae</taxon>
        <taxon>Anthemideae</taxon>
        <taxon>Anthemidinae</taxon>
        <taxon>Tanacetum</taxon>
    </lineage>
</organism>
<dbReference type="PANTHER" id="PTHR31973">
    <property type="entry name" value="POLYPROTEIN, PUTATIVE-RELATED"/>
    <property type="match status" value="1"/>
</dbReference>
<gene>
    <name evidence="2" type="ORF">Tco_1122773</name>
</gene>
<feature type="region of interest" description="Disordered" evidence="1">
    <location>
        <begin position="205"/>
        <end position="230"/>
    </location>
</feature>